<dbReference type="SUPFAM" id="SSF53335">
    <property type="entry name" value="S-adenosyl-L-methionine-dependent methyltransferases"/>
    <property type="match status" value="1"/>
</dbReference>
<evidence type="ECO:0000313" key="3">
    <source>
        <dbReference type="Proteomes" id="UP000198409"/>
    </source>
</evidence>
<organism evidence="2 3">
    <name type="scientific">Paracoccus sediminis</name>
    <dbReference type="NCBI Taxonomy" id="1214787"/>
    <lineage>
        <taxon>Bacteria</taxon>
        <taxon>Pseudomonadati</taxon>
        <taxon>Pseudomonadota</taxon>
        <taxon>Alphaproteobacteria</taxon>
        <taxon>Rhodobacterales</taxon>
        <taxon>Paracoccaceae</taxon>
        <taxon>Paracoccus</taxon>
    </lineage>
</organism>
<feature type="domain" description="Methyltransferase type 11" evidence="1">
    <location>
        <begin position="35"/>
        <end position="125"/>
    </location>
</feature>
<accession>A0A238Y5S0</accession>
<reference evidence="3" key="1">
    <citation type="submission" date="2017-06" db="EMBL/GenBank/DDBJ databases">
        <authorList>
            <person name="Varghese N."/>
            <person name="Submissions S."/>
        </authorList>
    </citation>
    <scope>NUCLEOTIDE SEQUENCE [LARGE SCALE GENOMIC DNA]</scope>
    <source>
        <strain evidence="3">DSM 26170</strain>
    </source>
</reference>
<keyword evidence="2" id="KW-0489">Methyltransferase</keyword>
<dbReference type="GO" id="GO:0032259">
    <property type="term" value="P:methylation"/>
    <property type="evidence" value="ECO:0007669"/>
    <property type="project" value="UniProtKB-KW"/>
</dbReference>
<evidence type="ECO:0000259" key="1">
    <source>
        <dbReference type="Pfam" id="PF08241"/>
    </source>
</evidence>
<protein>
    <submittedName>
        <fullName evidence="2">Methyltransferase domain-containing protein</fullName>
    </submittedName>
</protein>
<dbReference type="GO" id="GO:0008757">
    <property type="term" value="F:S-adenosylmethionine-dependent methyltransferase activity"/>
    <property type="evidence" value="ECO:0007669"/>
    <property type="project" value="InterPro"/>
</dbReference>
<dbReference type="InterPro" id="IPR013216">
    <property type="entry name" value="Methyltransf_11"/>
</dbReference>
<dbReference type="AlphaFoldDB" id="A0A238Y5S0"/>
<dbReference type="RefSeq" id="WP_089389113.1">
    <property type="nucleotide sequence ID" value="NZ_FZNM01000015.1"/>
</dbReference>
<dbReference type="Proteomes" id="UP000198409">
    <property type="component" value="Unassembled WGS sequence"/>
</dbReference>
<dbReference type="Pfam" id="PF08241">
    <property type="entry name" value="Methyltransf_11"/>
    <property type="match status" value="1"/>
</dbReference>
<keyword evidence="2" id="KW-0808">Transferase</keyword>
<gene>
    <name evidence="2" type="ORF">SAMN06265378_11524</name>
</gene>
<dbReference type="Gene3D" id="3.40.50.150">
    <property type="entry name" value="Vaccinia Virus protein VP39"/>
    <property type="match status" value="1"/>
</dbReference>
<proteinExistence type="predicted"/>
<dbReference type="EMBL" id="FZNM01000015">
    <property type="protein sequence ID" value="SNR66616.1"/>
    <property type="molecule type" value="Genomic_DNA"/>
</dbReference>
<name>A0A238Y5S0_9RHOB</name>
<evidence type="ECO:0000313" key="2">
    <source>
        <dbReference type="EMBL" id="SNR66616.1"/>
    </source>
</evidence>
<dbReference type="InterPro" id="IPR029063">
    <property type="entry name" value="SAM-dependent_MTases_sf"/>
</dbReference>
<sequence>MSLSPALSDDPSQSPGAQRVRIIRDLLGGPTGSLLDIGSGRVAPDYPYLDMADRITCIDWNPRIIPPTPDRIEIRSGDFLDMDIPAESYDAAICADVFEHVPLEREAAFAAACIRALRPGGLLIVSVPHAGRHAWLDPFEVKPALHRMLFRLGLYRRTHNGFCDIRKGHKHYTADEIRTAFAPLEPVATRLWGYVCDPLLSWSEGLGRKTGVAPFRNHLARGCAAELGRDYGPASFNLAMALRKKGRNT</sequence>
<dbReference type="CDD" id="cd02440">
    <property type="entry name" value="AdoMet_MTases"/>
    <property type="match status" value="1"/>
</dbReference>